<dbReference type="EMBL" id="AP025943">
    <property type="protein sequence ID" value="BDL43312.1"/>
    <property type="molecule type" value="Genomic_DNA"/>
</dbReference>
<feature type="coiled-coil region" evidence="1">
    <location>
        <begin position="347"/>
        <end position="374"/>
    </location>
</feature>
<dbReference type="Gene3D" id="2.30.30.700">
    <property type="entry name" value="SLA1 homology domain 1"/>
    <property type="match status" value="1"/>
</dbReference>
<protein>
    <recommendedName>
        <fullName evidence="4">SLA1 homology domain-containing protein</fullName>
    </recommendedName>
</protein>
<dbReference type="RefSeq" id="WP_215435449.1">
    <property type="nucleotide sequence ID" value="NZ_AP025943.1"/>
</dbReference>
<keyword evidence="1" id="KW-0175">Coiled coil</keyword>
<reference evidence="2" key="1">
    <citation type="submission" date="2022-06" db="EMBL/GenBank/DDBJ databases">
        <title>Akkermansia biwalacus sp. nov., an anaerobic mucin-degrading bacterium isolated from human intestine.</title>
        <authorList>
            <person name="Kobayashi Y."/>
            <person name="Inoue S."/>
            <person name="Kawahara T."/>
            <person name="Kohda N."/>
        </authorList>
    </citation>
    <scope>NUCLEOTIDE SEQUENCE</scope>
    <source>
        <strain evidence="2">WON2089</strain>
    </source>
</reference>
<keyword evidence="3" id="KW-1185">Reference proteome</keyword>
<name>A0ABN6QG85_9BACT</name>
<evidence type="ECO:0000313" key="3">
    <source>
        <dbReference type="Proteomes" id="UP001062263"/>
    </source>
</evidence>
<organism evidence="2 3">
    <name type="scientific">Akkermansia biwaensis</name>
    <dbReference type="NCBI Taxonomy" id="2946555"/>
    <lineage>
        <taxon>Bacteria</taxon>
        <taxon>Pseudomonadati</taxon>
        <taxon>Verrucomicrobiota</taxon>
        <taxon>Verrucomicrobiia</taxon>
        <taxon>Verrucomicrobiales</taxon>
        <taxon>Akkermansiaceae</taxon>
        <taxon>Akkermansia</taxon>
    </lineage>
</organism>
<accession>A0ABN6QG85</accession>
<dbReference type="Proteomes" id="UP001062263">
    <property type="component" value="Chromosome"/>
</dbReference>
<sequence>MLAWCGACCALAEDYPFPGEREWVSKLGDVVKGTFQSCTGAKVAVKVDRKRVEIPLNRLDEEDAALVRSLTGTTARRDIKLAETFWPYIMKELEKVTWIPVEKDISPRFSGAARKAATKTTTGTRKVDGFSCTTSVTSIRGNPFVIREYYSPQVRSTSGGGPKNFNMVLENGEVYACYDTGKGLLAPGKHFLEARTEMRGPVSSLLPPGEKIAARESKTFSNADYSLRMAKNSVKGGYETCKPNFLTRKILSFQWSTEGKMVCGVMKLEYDNARVAVLFDAEKKLMNAPGLGYAVMISRMNKKSRDPKVRDEHYYHVGLAADGLPVYHHEGPEDEAGMDPLRYGELRESEKKVVEEKEKEREKALRAKLEARQRLVESARKRNG</sequence>
<evidence type="ECO:0000256" key="1">
    <source>
        <dbReference type="SAM" id="Coils"/>
    </source>
</evidence>
<gene>
    <name evidence="2" type="ORF">Abiwalacus_08860</name>
</gene>
<evidence type="ECO:0008006" key="4">
    <source>
        <dbReference type="Google" id="ProtNLM"/>
    </source>
</evidence>
<proteinExistence type="predicted"/>
<evidence type="ECO:0000313" key="2">
    <source>
        <dbReference type="EMBL" id="BDL43312.1"/>
    </source>
</evidence>